<feature type="compositionally biased region" description="Low complexity" evidence="1">
    <location>
        <begin position="217"/>
        <end position="226"/>
    </location>
</feature>
<accession>A0A8H6WLE9</accession>
<feature type="compositionally biased region" description="Basic and acidic residues" evidence="1">
    <location>
        <begin position="85"/>
        <end position="96"/>
    </location>
</feature>
<feature type="compositionally biased region" description="Basic residues" evidence="1">
    <location>
        <begin position="97"/>
        <end position="108"/>
    </location>
</feature>
<dbReference type="OrthoDB" id="3265369at2759"/>
<dbReference type="EMBL" id="JACAZE010000003">
    <property type="protein sequence ID" value="KAF7319023.1"/>
    <property type="molecule type" value="Genomic_DNA"/>
</dbReference>
<dbReference type="AlphaFoldDB" id="A0A8H6WLE9"/>
<protein>
    <submittedName>
        <fullName evidence="2">Uncharacterized protein</fullName>
    </submittedName>
</protein>
<feature type="region of interest" description="Disordered" evidence="1">
    <location>
        <begin position="174"/>
        <end position="243"/>
    </location>
</feature>
<sequence length="243" mass="26349">MATRSFSVFCDSPVDVTVDVAKPAVARVVPAVLAATSPNVRASTSVASASAAEKENIHPVTGEHCAQPPSPSKKRKVLATKAVVAKKDKKEKEGKAGKRKATTKKTRRVSPLPRLDEEDSAVRKLVQADIDARCVDLTVSPLADVTQAYDEGFDLNSALDAFTSEEGAKFRKAASQEPEIRDYFSAQHHSSRATTPTPTTETKVFSTPEREQIYTAFTFTSPSPTSDRFRDTRRSRSPTPTPA</sequence>
<name>A0A8H6WLE9_MYCCL</name>
<reference evidence="2" key="1">
    <citation type="submission" date="2020-05" db="EMBL/GenBank/DDBJ databases">
        <title>Mycena genomes resolve the evolution of fungal bioluminescence.</title>
        <authorList>
            <person name="Tsai I.J."/>
        </authorList>
    </citation>
    <scope>NUCLEOTIDE SEQUENCE</scope>
    <source>
        <strain evidence="2">110903Hualien_Pintung</strain>
    </source>
</reference>
<evidence type="ECO:0000256" key="1">
    <source>
        <dbReference type="SAM" id="MobiDB-lite"/>
    </source>
</evidence>
<evidence type="ECO:0000313" key="3">
    <source>
        <dbReference type="Proteomes" id="UP000613580"/>
    </source>
</evidence>
<proteinExistence type="predicted"/>
<feature type="region of interest" description="Disordered" evidence="1">
    <location>
        <begin position="85"/>
        <end position="119"/>
    </location>
</feature>
<keyword evidence="3" id="KW-1185">Reference proteome</keyword>
<dbReference type="Proteomes" id="UP000613580">
    <property type="component" value="Unassembled WGS sequence"/>
</dbReference>
<comment type="caution">
    <text evidence="2">The sequence shown here is derived from an EMBL/GenBank/DDBJ whole genome shotgun (WGS) entry which is preliminary data.</text>
</comment>
<gene>
    <name evidence="2" type="ORF">HMN09_00238500</name>
</gene>
<evidence type="ECO:0000313" key="2">
    <source>
        <dbReference type="EMBL" id="KAF7319023.1"/>
    </source>
</evidence>
<organism evidence="2 3">
    <name type="scientific">Mycena chlorophos</name>
    <name type="common">Agaric fungus</name>
    <name type="synonym">Agaricus chlorophos</name>
    <dbReference type="NCBI Taxonomy" id="658473"/>
    <lineage>
        <taxon>Eukaryota</taxon>
        <taxon>Fungi</taxon>
        <taxon>Dikarya</taxon>
        <taxon>Basidiomycota</taxon>
        <taxon>Agaricomycotina</taxon>
        <taxon>Agaricomycetes</taxon>
        <taxon>Agaricomycetidae</taxon>
        <taxon>Agaricales</taxon>
        <taxon>Marasmiineae</taxon>
        <taxon>Mycenaceae</taxon>
        <taxon>Mycena</taxon>
    </lineage>
</organism>